<evidence type="ECO:0000313" key="3">
    <source>
        <dbReference type="EMBL" id="SEP67017.1"/>
    </source>
</evidence>
<keyword evidence="2" id="KW-1133">Transmembrane helix</keyword>
<dbReference type="AlphaFoldDB" id="A0A1H8ZRX1"/>
<dbReference type="EMBL" id="FOEN01000001">
    <property type="protein sequence ID" value="SEP67017.1"/>
    <property type="molecule type" value="Genomic_DNA"/>
</dbReference>
<evidence type="ECO:0000313" key="4">
    <source>
        <dbReference type="Proteomes" id="UP000198833"/>
    </source>
</evidence>
<feature type="transmembrane region" description="Helical" evidence="2">
    <location>
        <begin position="29"/>
        <end position="46"/>
    </location>
</feature>
<protein>
    <recommendedName>
        <fullName evidence="5">DUF1189 domain-containing protein</fullName>
    </recommendedName>
</protein>
<accession>A0A1H8ZRX1</accession>
<evidence type="ECO:0008006" key="5">
    <source>
        <dbReference type="Google" id="ProtNLM"/>
    </source>
</evidence>
<evidence type="ECO:0000256" key="2">
    <source>
        <dbReference type="SAM" id="Phobius"/>
    </source>
</evidence>
<keyword evidence="4" id="KW-1185">Reference proteome</keyword>
<dbReference type="OrthoDB" id="2139271at2"/>
<feature type="transmembrane region" description="Helical" evidence="2">
    <location>
        <begin position="216"/>
        <end position="233"/>
    </location>
</feature>
<organism evidence="3 4">
    <name type="scientific">Ignavigranum ruoffiae</name>
    <dbReference type="NCBI Taxonomy" id="89093"/>
    <lineage>
        <taxon>Bacteria</taxon>
        <taxon>Bacillati</taxon>
        <taxon>Bacillota</taxon>
        <taxon>Bacilli</taxon>
        <taxon>Lactobacillales</taxon>
        <taxon>Aerococcaceae</taxon>
        <taxon>Ignavigranum</taxon>
    </lineage>
</organism>
<dbReference type="InterPro" id="IPR009574">
    <property type="entry name" value="DUF1189"/>
</dbReference>
<dbReference type="Pfam" id="PF06691">
    <property type="entry name" value="DUF1189"/>
    <property type="match status" value="1"/>
</dbReference>
<gene>
    <name evidence="3" type="ORF">SAMN04488558_101313</name>
</gene>
<reference evidence="3 4" key="1">
    <citation type="submission" date="2016-10" db="EMBL/GenBank/DDBJ databases">
        <authorList>
            <person name="de Groot N.N."/>
        </authorList>
    </citation>
    <scope>NUCLEOTIDE SEQUENCE [LARGE SCALE GENOMIC DNA]</scope>
    <source>
        <strain evidence="3 4">DSM 15695</strain>
    </source>
</reference>
<evidence type="ECO:0000256" key="1">
    <source>
        <dbReference type="SAM" id="Coils"/>
    </source>
</evidence>
<dbReference type="STRING" id="89093.SAMN04488558_101313"/>
<keyword evidence="2" id="KW-0472">Membrane</keyword>
<name>A0A1H8ZRX1_9LACT</name>
<keyword evidence="1" id="KW-0175">Coiled coil</keyword>
<dbReference type="Proteomes" id="UP000198833">
    <property type="component" value="Unassembled WGS sequence"/>
</dbReference>
<keyword evidence="2" id="KW-0812">Transmembrane</keyword>
<dbReference type="RefSeq" id="WP_092570075.1">
    <property type="nucleotide sequence ID" value="NZ_FOEN01000001.1"/>
</dbReference>
<feature type="transmembrane region" description="Helical" evidence="2">
    <location>
        <begin position="170"/>
        <end position="195"/>
    </location>
</feature>
<feature type="coiled-coil region" evidence="1">
    <location>
        <begin position="273"/>
        <end position="351"/>
    </location>
</feature>
<feature type="transmembrane region" description="Helical" evidence="2">
    <location>
        <begin position="239"/>
        <end position="256"/>
    </location>
</feature>
<proteinExistence type="predicted"/>
<sequence length="363" mass="43062">MTDLFRIIANSLKEPRFYIEVRQFKLRKLFVLSLIPILLMTLNSYLNLQPMVANIQNQIYQVGQYVPDFNFEQGYLAISESDKPLYYQSDDVQIVIDPSLKSNPLFHNIPMSQEKFQRIDATKRFQLYLLYDQAYLSLDQSAYDLTDPAKTFVNRAHFLKLLENFKASSLIFKTVVGVTSFLYAVLAYAIMLTLLTLMAKIFNRFLNHPLGFRPRLKIMIAITLVPLILFELLKMIWPALNLPLFIFVPFILFIYFQSFKDYTELVQGFIKVSQKIQAEQEKLETDLRKEDDDFNQLKLKQEQVQQEYRTIYQKHKRSQSQQEKNTLKTQMQQLEIELIQLEIQIQEYVNQYKKDHPDQQDDQ</sequence>